<reference evidence="9 10" key="1">
    <citation type="submission" date="2023-05" db="EMBL/GenBank/DDBJ databases">
        <title>Streptantibioticus silvisoli sp. nov., acidotolerant actinomycetes 1 from pine litter.</title>
        <authorList>
            <person name="Swiecimska M."/>
            <person name="Golinska P."/>
            <person name="Sangal V."/>
            <person name="Wachnowicz B."/>
            <person name="Goodfellow M."/>
        </authorList>
    </citation>
    <scope>NUCLEOTIDE SEQUENCE</scope>
    <source>
        <strain evidence="9">SL13</strain>
        <strain evidence="8 10">SL54</strain>
    </source>
</reference>
<feature type="domain" description="NlpC/P60" evidence="7">
    <location>
        <begin position="221"/>
        <end position="335"/>
    </location>
</feature>
<comment type="caution">
    <text evidence="9">The sequence shown here is derived from an EMBL/GenBank/DDBJ whole genome shotgun (WGS) entry which is preliminary data.</text>
</comment>
<evidence type="ECO:0000256" key="1">
    <source>
        <dbReference type="ARBA" id="ARBA00007074"/>
    </source>
</evidence>
<feature type="coiled-coil region" evidence="5">
    <location>
        <begin position="44"/>
        <end position="99"/>
    </location>
</feature>
<keyword evidence="2" id="KW-0645">Protease</keyword>
<accession>A0AA90K911</accession>
<proteinExistence type="inferred from homology"/>
<evidence type="ECO:0000256" key="6">
    <source>
        <dbReference type="SAM" id="SignalP"/>
    </source>
</evidence>
<evidence type="ECO:0000259" key="7">
    <source>
        <dbReference type="PROSITE" id="PS51935"/>
    </source>
</evidence>
<evidence type="ECO:0000256" key="3">
    <source>
        <dbReference type="ARBA" id="ARBA00022801"/>
    </source>
</evidence>
<dbReference type="GO" id="GO:0006508">
    <property type="term" value="P:proteolysis"/>
    <property type="evidence" value="ECO:0007669"/>
    <property type="project" value="UniProtKB-KW"/>
</dbReference>
<keyword evidence="6" id="KW-0732">Signal</keyword>
<dbReference type="AlphaFoldDB" id="A0AA90K911"/>
<dbReference type="Proteomes" id="UP001156398">
    <property type="component" value="Unassembled WGS sequence"/>
</dbReference>
<dbReference type="GO" id="GO:0008234">
    <property type="term" value="F:cysteine-type peptidase activity"/>
    <property type="evidence" value="ECO:0007669"/>
    <property type="project" value="UniProtKB-KW"/>
</dbReference>
<dbReference type="InterPro" id="IPR000064">
    <property type="entry name" value="NLP_P60_dom"/>
</dbReference>
<organism evidence="9">
    <name type="scientific">Streptantibioticus silvisoli</name>
    <dbReference type="NCBI Taxonomy" id="2705255"/>
    <lineage>
        <taxon>Bacteria</taxon>
        <taxon>Bacillati</taxon>
        <taxon>Actinomycetota</taxon>
        <taxon>Actinomycetes</taxon>
        <taxon>Kitasatosporales</taxon>
        <taxon>Streptomycetaceae</taxon>
        <taxon>Streptantibioticus</taxon>
    </lineage>
</organism>
<sequence>MASHRRPKPASRTRVTVLTATAAAAVALSSQAANAAPAPAKPTVKDVKSQVTDLNNAAEKATQQYDGAKERQDKLQAQVSQLQNKVAKEQAQLNKLADSFGTMASAQYRDGGVDPTMQLFLSADPSDYLAKASMLDQLSGTQADELKQIETQKRILDQERAEAGAKLSQLASVRKELAAKKTDVQAKLAKAQHLLDTLTPVAREEFNNAGTITDPPPVDATGRAAAALAAGATKIGSPYVYGATGPSSFDCSGFVQWSYAQVGISLPRTSEEQENVGPHLSLSQLQPGDLVIMYGGEHVGMYAGNGIVLHAPHTGAYVRYEKLSDMPFDFGVRVV</sequence>
<keyword evidence="4" id="KW-0788">Thiol protease</keyword>
<feature type="coiled-coil region" evidence="5">
    <location>
        <begin position="146"/>
        <end position="194"/>
    </location>
</feature>
<dbReference type="PANTHER" id="PTHR47359">
    <property type="entry name" value="PEPTIDOGLYCAN DL-ENDOPEPTIDASE CWLO"/>
    <property type="match status" value="1"/>
</dbReference>
<dbReference type="PROSITE" id="PS51935">
    <property type="entry name" value="NLPC_P60"/>
    <property type="match status" value="1"/>
</dbReference>
<evidence type="ECO:0000313" key="9">
    <source>
        <dbReference type="EMBL" id="MDI5970197.1"/>
    </source>
</evidence>
<dbReference type="InterPro" id="IPR051794">
    <property type="entry name" value="PG_Endopeptidase_C40"/>
</dbReference>
<dbReference type="EMBL" id="JABXJJ020000014">
    <property type="protein sequence ID" value="MDI5970197.1"/>
    <property type="molecule type" value="Genomic_DNA"/>
</dbReference>
<feature type="chain" id="PRO_5041673449" evidence="6">
    <location>
        <begin position="36"/>
        <end position="335"/>
    </location>
</feature>
<evidence type="ECO:0000313" key="8">
    <source>
        <dbReference type="EMBL" id="MDI5963530.1"/>
    </source>
</evidence>
<dbReference type="Gene3D" id="3.90.1720.10">
    <property type="entry name" value="endopeptidase domain like (from Nostoc punctiforme)"/>
    <property type="match status" value="1"/>
</dbReference>
<dbReference type="SUPFAM" id="SSF54001">
    <property type="entry name" value="Cysteine proteinases"/>
    <property type="match status" value="1"/>
</dbReference>
<keyword evidence="3" id="KW-0378">Hydrolase</keyword>
<keyword evidence="5" id="KW-0175">Coiled coil</keyword>
<dbReference type="InterPro" id="IPR006311">
    <property type="entry name" value="TAT_signal"/>
</dbReference>
<dbReference type="PROSITE" id="PS51318">
    <property type="entry name" value="TAT"/>
    <property type="match status" value="1"/>
</dbReference>
<evidence type="ECO:0000256" key="5">
    <source>
        <dbReference type="SAM" id="Coils"/>
    </source>
</evidence>
<evidence type="ECO:0000256" key="2">
    <source>
        <dbReference type="ARBA" id="ARBA00022670"/>
    </source>
</evidence>
<dbReference type="Gene3D" id="6.10.250.3150">
    <property type="match status" value="1"/>
</dbReference>
<name>A0AA90K911_9ACTN</name>
<dbReference type="InterPro" id="IPR038765">
    <property type="entry name" value="Papain-like_cys_pep_sf"/>
</dbReference>
<feature type="signal peptide" evidence="6">
    <location>
        <begin position="1"/>
        <end position="35"/>
    </location>
</feature>
<keyword evidence="10" id="KW-1185">Reference proteome</keyword>
<dbReference type="PANTHER" id="PTHR47359:SF3">
    <property type="entry name" value="NLP_P60 DOMAIN-CONTAINING PROTEIN-RELATED"/>
    <property type="match status" value="1"/>
</dbReference>
<evidence type="ECO:0000256" key="4">
    <source>
        <dbReference type="ARBA" id="ARBA00022807"/>
    </source>
</evidence>
<dbReference type="EMBL" id="JAAGKO020000015">
    <property type="protein sequence ID" value="MDI5963530.1"/>
    <property type="molecule type" value="Genomic_DNA"/>
</dbReference>
<comment type="similarity">
    <text evidence="1">Belongs to the peptidase C40 family.</text>
</comment>
<dbReference type="Pfam" id="PF00877">
    <property type="entry name" value="NLPC_P60"/>
    <property type="match status" value="1"/>
</dbReference>
<protein>
    <submittedName>
        <fullName evidence="9">NlpC/P60 family protein</fullName>
    </submittedName>
</protein>
<dbReference type="RefSeq" id="WP_271316634.1">
    <property type="nucleotide sequence ID" value="NZ_JAAGKO020000015.1"/>
</dbReference>
<evidence type="ECO:0000313" key="10">
    <source>
        <dbReference type="Proteomes" id="UP001156398"/>
    </source>
</evidence>
<gene>
    <name evidence="8" type="ORF">POF43_012540</name>
    <name evidence="9" type="ORF">POF50_012735</name>
</gene>